<sequence>MGALRRDCEGLVGGPSISFGLCWFRASVELGRSRQAAARLPFWVKLGRVSTDADRLLNGETEAAGLVKVASSSRIRLFSSISALQKKVRDSGREETEETPHGHGTAESGSYEAPYPSCKAKFATG</sequence>
<reference evidence="2" key="1">
    <citation type="journal article" date="2022" name="bioRxiv">
        <title>Sequencing and chromosome-scale assembly of the giantPleurodeles waltlgenome.</title>
        <authorList>
            <person name="Brown T."/>
            <person name="Elewa A."/>
            <person name="Iarovenko S."/>
            <person name="Subramanian E."/>
            <person name="Araus A.J."/>
            <person name="Petzold A."/>
            <person name="Susuki M."/>
            <person name="Suzuki K.-i.T."/>
            <person name="Hayashi T."/>
            <person name="Toyoda A."/>
            <person name="Oliveira C."/>
            <person name="Osipova E."/>
            <person name="Leigh N.D."/>
            <person name="Simon A."/>
            <person name="Yun M.H."/>
        </authorList>
    </citation>
    <scope>NUCLEOTIDE SEQUENCE</scope>
    <source>
        <strain evidence="2">20211129_DDA</strain>
        <tissue evidence="2">Liver</tissue>
    </source>
</reference>
<evidence type="ECO:0000256" key="1">
    <source>
        <dbReference type="SAM" id="MobiDB-lite"/>
    </source>
</evidence>
<keyword evidence="3" id="KW-1185">Reference proteome</keyword>
<proteinExistence type="predicted"/>
<evidence type="ECO:0000313" key="3">
    <source>
        <dbReference type="Proteomes" id="UP001066276"/>
    </source>
</evidence>
<evidence type="ECO:0000313" key="2">
    <source>
        <dbReference type="EMBL" id="KAJ1212763.1"/>
    </source>
</evidence>
<protein>
    <submittedName>
        <fullName evidence="2">Uncharacterized protein</fullName>
    </submittedName>
</protein>
<accession>A0AAV7WFG0</accession>
<feature type="region of interest" description="Disordered" evidence="1">
    <location>
        <begin position="87"/>
        <end position="114"/>
    </location>
</feature>
<dbReference type="EMBL" id="JANPWB010000001">
    <property type="protein sequence ID" value="KAJ1212763.1"/>
    <property type="molecule type" value="Genomic_DNA"/>
</dbReference>
<organism evidence="2 3">
    <name type="scientific">Pleurodeles waltl</name>
    <name type="common">Iberian ribbed newt</name>
    <dbReference type="NCBI Taxonomy" id="8319"/>
    <lineage>
        <taxon>Eukaryota</taxon>
        <taxon>Metazoa</taxon>
        <taxon>Chordata</taxon>
        <taxon>Craniata</taxon>
        <taxon>Vertebrata</taxon>
        <taxon>Euteleostomi</taxon>
        <taxon>Amphibia</taxon>
        <taxon>Batrachia</taxon>
        <taxon>Caudata</taxon>
        <taxon>Salamandroidea</taxon>
        <taxon>Salamandridae</taxon>
        <taxon>Pleurodelinae</taxon>
        <taxon>Pleurodeles</taxon>
    </lineage>
</organism>
<dbReference type="Proteomes" id="UP001066276">
    <property type="component" value="Chromosome 1_1"/>
</dbReference>
<gene>
    <name evidence="2" type="ORF">NDU88_000408</name>
</gene>
<comment type="caution">
    <text evidence="2">The sequence shown here is derived from an EMBL/GenBank/DDBJ whole genome shotgun (WGS) entry which is preliminary data.</text>
</comment>
<dbReference type="AlphaFoldDB" id="A0AAV7WFG0"/>
<name>A0AAV7WFG0_PLEWA</name>
<feature type="compositionally biased region" description="Basic and acidic residues" evidence="1">
    <location>
        <begin position="87"/>
        <end position="101"/>
    </location>
</feature>